<reference evidence="1 2" key="1">
    <citation type="journal article" date="2016" name="Nat. Commun.">
        <title>Thousands of microbial genomes shed light on interconnected biogeochemical processes in an aquifer system.</title>
        <authorList>
            <person name="Anantharaman K."/>
            <person name="Brown C.T."/>
            <person name="Hug L.A."/>
            <person name="Sharon I."/>
            <person name="Castelle C.J."/>
            <person name="Probst A.J."/>
            <person name="Thomas B.C."/>
            <person name="Singh A."/>
            <person name="Wilkins M.J."/>
            <person name="Karaoz U."/>
            <person name="Brodie E.L."/>
            <person name="Williams K.H."/>
            <person name="Hubbard S.S."/>
            <person name="Banfield J.F."/>
        </authorList>
    </citation>
    <scope>NUCLEOTIDE SEQUENCE [LARGE SCALE GENOMIC DNA]</scope>
</reference>
<comment type="caution">
    <text evidence="1">The sequence shown here is derived from an EMBL/GenBank/DDBJ whole genome shotgun (WGS) entry which is preliminary data.</text>
</comment>
<protein>
    <submittedName>
        <fullName evidence="1">Uncharacterized protein</fullName>
    </submittedName>
</protein>
<evidence type="ECO:0000313" key="1">
    <source>
        <dbReference type="EMBL" id="OGZ87898.1"/>
    </source>
</evidence>
<dbReference type="SUPFAM" id="SSF140864">
    <property type="entry name" value="TROVE domain-like"/>
    <property type="match status" value="1"/>
</dbReference>
<name>A0A1G2JNR3_9BACT</name>
<proteinExistence type="predicted"/>
<dbReference type="InterPro" id="IPR037214">
    <property type="entry name" value="TROVE_dom_sf"/>
</dbReference>
<gene>
    <name evidence="1" type="ORF">A2561_01100</name>
</gene>
<evidence type="ECO:0000313" key="2">
    <source>
        <dbReference type="Proteomes" id="UP000178935"/>
    </source>
</evidence>
<organism evidence="1 2">
    <name type="scientific">Candidatus Staskawiczbacteria bacterium RIFOXYD1_FULL_32_13</name>
    <dbReference type="NCBI Taxonomy" id="1802234"/>
    <lineage>
        <taxon>Bacteria</taxon>
        <taxon>Candidatus Staskawicziibacteriota</taxon>
    </lineage>
</organism>
<feature type="non-terminal residue" evidence="1">
    <location>
        <position position="516"/>
    </location>
</feature>
<sequence>MYRQGMNITHMHVFVNGEGREFEFNVLDVEEHPTEAQLKTACEIYLNLESGLLRNFQVEGYEASGLVVLRPDSVLGKEDEYTVRARIFDSLINCPHREMGDVLALHELMCEEDPEFYAHMAVWAMKNTKVRDHKEAFLTVLFGSKHALLRDTAFAMIQDFPAYQVARIRSHMAGAWKALEIRVKKDSSAPEKKRAVELKLLKKALIEVHEANGDLTNILDKVRTFFKLNKDVQVRTRFYRQKGKNKEGAWTKFNRVKIEAFQKGLRKKAPKDMKEAVRVFLKRLEGSKSFDYVCVRQFNALKDLYASFHIAPSTLADLVLFKDTPPEGTMRYEMKAIAKLRDPLEWATRVVAADIPFSIAAGLSPIKLTPVHLVALINQMSAQELLNNLGALEERGAMENAEVKTLINTKLKKAKTSDKVDALKAQKAVQVLGEKLSSDVVENLTQVTDAQVSRTVAIKRRTILAIDASSSMDQAIGVGKELGAIIAPSCKSDFACVSFNDMAREHKVTDPDKKSS</sequence>
<dbReference type="Proteomes" id="UP000178935">
    <property type="component" value="Unassembled WGS sequence"/>
</dbReference>
<dbReference type="EMBL" id="MHPU01000036">
    <property type="protein sequence ID" value="OGZ87898.1"/>
    <property type="molecule type" value="Genomic_DNA"/>
</dbReference>
<accession>A0A1G2JNR3</accession>
<dbReference type="AlphaFoldDB" id="A0A1G2JNR3"/>